<dbReference type="InterPro" id="IPR001972">
    <property type="entry name" value="Stomatin_HflK_fam"/>
</dbReference>
<accession>A0A085NSM7</accession>
<gene>
    <name evidence="5" type="ORF">M514_13445</name>
</gene>
<dbReference type="AlphaFoldDB" id="A0A085NSM7"/>
<dbReference type="InterPro" id="IPR050710">
    <property type="entry name" value="Band7/mec-2_domain"/>
</dbReference>
<dbReference type="SMART" id="SM00244">
    <property type="entry name" value="PHB"/>
    <property type="match status" value="1"/>
</dbReference>
<dbReference type="Gene3D" id="3.30.479.30">
    <property type="entry name" value="Band 7 domain"/>
    <property type="match status" value="1"/>
</dbReference>
<dbReference type="PRINTS" id="PR00721">
    <property type="entry name" value="STOMATIN"/>
</dbReference>
<evidence type="ECO:0000313" key="5">
    <source>
        <dbReference type="EMBL" id="KFD72473.1"/>
    </source>
</evidence>
<dbReference type="InterPro" id="IPR001107">
    <property type="entry name" value="Band_7"/>
</dbReference>
<evidence type="ECO:0000256" key="2">
    <source>
        <dbReference type="ARBA" id="ARBA00008164"/>
    </source>
</evidence>
<dbReference type="GO" id="GO:0005739">
    <property type="term" value="C:mitochondrion"/>
    <property type="evidence" value="ECO:0007669"/>
    <property type="project" value="UniProtKB-SubCell"/>
</dbReference>
<comment type="subcellular location">
    <subcellularLocation>
        <location evidence="1">Mitochondrion</location>
    </subcellularLocation>
</comment>
<proteinExistence type="inferred from homology"/>
<name>A0A085NSM7_9BILA</name>
<protein>
    <recommendedName>
        <fullName evidence="4">Band 7 domain-containing protein</fullName>
    </recommendedName>
</protein>
<dbReference type="GO" id="GO:0016020">
    <property type="term" value="C:membrane"/>
    <property type="evidence" value="ECO:0007669"/>
    <property type="project" value="InterPro"/>
</dbReference>
<dbReference type="CDD" id="cd08829">
    <property type="entry name" value="SPFH_paraslipin"/>
    <property type="match status" value="1"/>
</dbReference>
<evidence type="ECO:0000256" key="3">
    <source>
        <dbReference type="ARBA" id="ARBA00023128"/>
    </source>
</evidence>
<feature type="domain" description="Band 7" evidence="4">
    <location>
        <begin position="38"/>
        <end position="196"/>
    </location>
</feature>
<dbReference type="GO" id="GO:0007005">
    <property type="term" value="P:mitochondrion organization"/>
    <property type="evidence" value="ECO:0007669"/>
    <property type="project" value="TreeGrafter"/>
</dbReference>
<organism evidence="5">
    <name type="scientific">Trichuris suis</name>
    <name type="common">pig whipworm</name>
    <dbReference type="NCBI Taxonomy" id="68888"/>
    <lineage>
        <taxon>Eukaryota</taxon>
        <taxon>Metazoa</taxon>
        <taxon>Ecdysozoa</taxon>
        <taxon>Nematoda</taxon>
        <taxon>Enoplea</taxon>
        <taxon>Dorylaimia</taxon>
        <taxon>Trichinellida</taxon>
        <taxon>Trichuridae</taxon>
        <taxon>Trichuris</taxon>
    </lineage>
</organism>
<dbReference type="SUPFAM" id="SSF117892">
    <property type="entry name" value="Band 7/SPFH domain"/>
    <property type="match status" value="1"/>
</dbReference>
<dbReference type="PANTHER" id="PTHR43327:SF10">
    <property type="entry name" value="STOMATIN-LIKE PROTEIN 2, MITOCHONDRIAL"/>
    <property type="match status" value="1"/>
</dbReference>
<keyword evidence="3" id="KW-0496">Mitochondrion</keyword>
<reference evidence="5" key="1">
    <citation type="journal article" date="2014" name="Nat. Genet.">
        <title>Genome and transcriptome of the porcine whipworm Trichuris suis.</title>
        <authorList>
            <person name="Jex A.R."/>
            <person name="Nejsum P."/>
            <person name="Schwarz E.M."/>
            <person name="Hu L."/>
            <person name="Young N.D."/>
            <person name="Hall R.S."/>
            <person name="Korhonen P.K."/>
            <person name="Liao S."/>
            <person name="Thamsborg S."/>
            <person name="Xia J."/>
            <person name="Xu P."/>
            <person name="Wang S."/>
            <person name="Scheerlinck J.P."/>
            <person name="Hofmann A."/>
            <person name="Sternberg P.W."/>
            <person name="Wang J."/>
            <person name="Gasser R.B."/>
        </authorList>
    </citation>
    <scope>NUCLEOTIDE SEQUENCE [LARGE SCALE GENOMIC DNA]</scope>
    <source>
        <strain evidence="5">DCEP-RM93F</strain>
    </source>
</reference>
<feature type="non-terminal residue" evidence="5">
    <location>
        <position position="338"/>
    </location>
</feature>
<evidence type="ECO:0000259" key="4">
    <source>
        <dbReference type="SMART" id="SM00244"/>
    </source>
</evidence>
<dbReference type="PANTHER" id="PTHR43327">
    <property type="entry name" value="STOMATIN-LIKE PROTEIN 2, MITOCHONDRIAL"/>
    <property type="match status" value="1"/>
</dbReference>
<comment type="similarity">
    <text evidence="2">Belongs to the band 7/mec-2 family.</text>
</comment>
<dbReference type="EMBL" id="KL367477">
    <property type="protein sequence ID" value="KFD72473.1"/>
    <property type="molecule type" value="Genomic_DNA"/>
</dbReference>
<evidence type="ECO:0000256" key="1">
    <source>
        <dbReference type="ARBA" id="ARBA00004173"/>
    </source>
</evidence>
<dbReference type="Pfam" id="PF16200">
    <property type="entry name" value="Band_7_C"/>
    <property type="match status" value="1"/>
</dbReference>
<dbReference type="Pfam" id="PF01145">
    <property type="entry name" value="Band_7"/>
    <property type="match status" value="1"/>
</dbReference>
<dbReference type="InterPro" id="IPR036013">
    <property type="entry name" value="Band_7/SPFH_dom_sf"/>
</dbReference>
<dbReference type="InterPro" id="IPR032435">
    <property type="entry name" value="STML2-like_C"/>
</dbReference>
<dbReference type="FunFam" id="3.30.479.30:FF:000008">
    <property type="entry name" value="Stomatin-like protein 2, mitochondrial"/>
    <property type="match status" value="1"/>
</dbReference>
<sequence length="338" mass="37108">MNSLYLAKAGSAKSLLRLARLATCHHVSHRNASAAFNTIILFVPQQEAWVVERMGKYHRILEPGFNLLVPILDQIKYIQSLKEIAIEIPQQSAITIDNVALQIDGVLYLRIIDAYRASYGVEDAEFAITQLAQTTMRSEVGKITLDTVFRERESLNESIVAALNKAAHPWGMTCLRYEIRDMKMPKKIEEAMQMQVEAERRKRASILESEGVKVAEINVAEGKKLAQILASEAERQEKINKAEGEAAAILTKAKAKSKAIETIAMALSGNEGSNAAMLAVAEQYVNAFGHLAKTNNTLIVPADAANVCNIVGQALTVYKSLTEKMAEAKLESPTGKAK</sequence>
<dbReference type="Proteomes" id="UP000030758">
    <property type="component" value="Unassembled WGS sequence"/>
</dbReference>